<comment type="caution">
    <text evidence="2">The sequence shown here is derived from an EMBL/GenBank/DDBJ whole genome shotgun (WGS) entry which is preliminary data.</text>
</comment>
<dbReference type="AlphaFoldDB" id="A0AA88D5K1"/>
<dbReference type="EMBL" id="BTGU01000002">
    <property type="protein sequence ID" value="GMN27654.1"/>
    <property type="molecule type" value="Genomic_DNA"/>
</dbReference>
<name>A0AA88D5K1_FICCA</name>
<reference evidence="2" key="1">
    <citation type="submission" date="2023-07" db="EMBL/GenBank/DDBJ databases">
        <title>draft genome sequence of fig (Ficus carica).</title>
        <authorList>
            <person name="Takahashi T."/>
            <person name="Nishimura K."/>
        </authorList>
    </citation>
    <scope>NUCLEOTIDE SEQUENCE</scope>
</reference>
<protein>
    <submittedName>
        <fullName evidence="2">Uncharacterized protein</fullName>
    </submittedName>
</protein>
<sequence length="223" mass="23860">MGTPMRYLLQVFPAGSGDPVGSNSEYPRRVDMFQASTDTGGGHRVSLTRRHRLAPGARARARTGPVAGSVLGARWHRAAGAVCYAMVLLLASVGRHNTDSKGPRARAEYSSGSGSVARSGVVDPESDQLVWSARGPRRRTSDQLDGGRLAQFLGKGSIVTGEVLSRSTNRVSIVVRSWSTTENIGPTHGGRSAQFLRKGSVVAEEVLPGSTQRVRDTRLPARW</sequence>
<gene>
    <name evidence="2" type="ORF">TIFTF001_001749</name>
</gene>
<evidence type="ECO:0000313" key="2">
    <source>
        <dbReference type="EMBL" id="GMN27654.1"/>
    </source>
</evidence>
<feature type="compositionally biased region" description="Low complexity" evidence="1">
    <location>
        <begin position="110"/>
        <end position="120"/>
    </location>
</feature>
<evidence type="ECO:0000256" key="1">
    <source>
        <dbReference type="SAM" id="MobiDB-lite"/>
    </source>
</evidence>
<organism evidence="2 3">
    <name type="scientific">Ficus carica</name>
    <name type="common">Common fig</name>
    <dbReference type="NCBI Taxonomy" id="3494"/>
    <lineage>
        <taxon>Eukaryota</taxon>
        <taxon>Viridiplantae</taxon>
        <taxon>Streptophyta</taxon>
        <taxon>Embryophyta</taxon>
        <taxon>Tracheophyta</taxon>
        <taxon>Spermatophyta</taxon>
        <taxon>Magnoliopsida</taxon>
        <taxon>eudicotyledons</taxon>
        <taxon>Gunneridae</taxon>
        <taxon>Pentapetalae</taxon>
        <taxon>rosids</taxon>
        <taxon>fabids</taxon>
        <taxon>Rosales</taxon>
        <taxon>Moraceae</taxon>
        <taxon>Ficeae</taxon>
        <taxon>Ficus</taxon>
    </lineage>
</organism>
<keyword evidence="3" id="KW-1185">Reference proteome</keyword>
<feature type="compositionally biased region" description="Basic and acidic residues" evidence="1">
    <location>
        <begin position="97"/>
        <end position="107"/>
    </location>
</feature>
<proteinExistence type="predicted"/>
<feature type="region of interest" description="Disordered" evidence="1">
    <location>
        <begin position="97"/>
        <end position="120"/>
    </location>
</feature>
<dbReference type="Proteomes" id="UP001187192">
    <property type="component" value="Unassembled WGS sequence"/>
</dbReference>
<accession>A0AA88D5K1</accession>
<evidence type="ECO:0000313" key="3">
    <source>
        <dbReference type="Proteomes" id="UP001187192"/>
    </source>
</evidence>